<dbReference type="Gramene" id="PRQ25694">
    <property type="protein sequence ID" value="PRQ25694"/>
    <property type="gene ID" value="RchiOBHm_Chr6g0286461"/>
</dbReference>
<dbReference type="GO" id="GO:0001709">
    <property type="term" value="P:cell fate determination"/>
    <property type="evidence" value="ECO:0007669"/>
    <property type="project" value="TreeGrafter"/>
</dbReference>
<reference evidence="3 4" key="1">
    <citation type="journal article" date="2018" name="Nat. Genet.">
        <title>The Rosa genome provides new insights in the design of modern roses.</title>
        <authorList>
            <person name="Bendahmane M."/>
        </authorList>
    </citation>
    <scope>NUCLEOTIDE SEQUENCE [LARGE SCALE GENOMIC DNA]</scope>
    <source>
        <strain evidence="4">cv. Old Blush</strain>
    </source>
</reference>
<evidence type="ECO:0000313" key="4">
    <source>
        <dbReference type="Proteomes" id="UP000238479"/>
    </source>
</evidence>
<dbReference type="PANTHER" id="PTHR33184:SF72">
    <property type="entry name" value="BETA-1,3-N-ACETYLGLUCOSAMINYLTRANSFERASE FAMILY PROTEIN"/>
    <property type="match status" value="1"/>
</dbReference>
<name>A0A2P6PUV0_ROSCH</name>
<accession>A0A2P6PUV0</accession>
<dbReference type="OMA" id="NDCPSTQ"/>
<dbReference type="Proteomes" id="UP000238479">
    <property type="component" value="Chromosome 6"/>
</dbReference>
<comment type="caution">
    <text evidence="3">The sequence shown here is derived from an EMBL/GenBank/DDBJ whole genome shotgun (WGS) entry which is preliminary data.</text>
</comment>
<evidence type="ECO:0000256" key="1">
    <source>
        <dbReference type="ARBA" id="ARBA00022729"/>
    </source>
</evidence>
<protein>
    <submittedName>
        <fullName evidence="3">Uncharacterized protein</fullName>
    </submittedName>
</protein>
<keyword evidence="4" id="KW-1185">Reference proteome</keyword>
<dbReference type="InterPro" id="IPR040361">
    <property type="entry name" value="TPD1"/>
</dbReference>
<evidence type="ECO:0000256" key="2">
    <source>
        <dbReference type="SAM" id="SignalP"/>
    </source>
</evidence>
<evidence type="ECO:0000313" key="3">
    <source>
        <dbReference type="EMBL" id="PRQ25694.1"/>
    </source>
</evidence>
<keyword evidence="1 2" id="KW-0732">Signal</keyword>
<sequence>MAPILKFLSLALIFSVIVGVDCKCSKNRLKVTQYRTGELLLTKPVWRVKITNDCPSTQLDVKLSCKGFQAVQDIGPKPILAKSGGECLLNDRASK</sequence>
<dbReference type="AlphaFoldDB" id="A0A2P6PUV0"/>
<organism evidence="3 4">
    <name type="scientific">Rosa chinensis</name>
    <name type="common">China rose</name>
    <dbReference type="NCBI Taxonomy" id="74649"/>
    <lineage>
        <taxon>Eukaryota</taxon>
        <taxon>Viridiplantae</taxon>
        <taxon>Streptophyta</taxon>
        <taxon>Embryophyta</taxon>
        <taxon>Tracheophyta</taxon>
        <taxon>Spermatophyta</taxon>
        <taxon>Magnoliopsida</taxon>
        <taxon>eudicotyledons</taxon>
        <taxon>Gunneridae</taxon>
        <taxon>Pentapetalae</taxon>
        <taxon>rosids</taxon>
        <taxon>fabids</taxon>
        <taxon>Rosales</taxon>
        <taxon>Rosaceae</taxon>
        <taxon>Rosoideae</taxon>
        <taxon>Rosoideae incertae sedis</taxon>
        <taxon>Rosa</taxon>
    </lineage>
</organism>
<feature type="signal peptide" evidence="2">
    <location>
        <begin position="1"/>
        <end position="19"/>
    </location>
</feature>
<dbReference type="EMBL" id="PDCK01000044">
    <property type="protein sequence ID" value="PRQ25694.1"/>
    <property type="molecule type" value="Genomic_DNA"/>
</dbReference>
<dbReference type="Pfam" id="PF24068">
    <property type="entry name" value="TPD1_C"/>
    <property type="match status" value="1"/>
</dbReference>
<dbReference type="PANTHER" id="PTHR33184">
    <property type="entry name" value="PROTEIN TAPETUM DETERMINANT 1-LIKE-RELATED"/>
    <property type="match status" value="1"/>
</dbReference>
<proteinExistence type="predicted"/>
<feature type="chain" id="PRO_5015178279" evidence="2">
    <location>
        <begin position="20"/>
        <end position="95"/>
    </location>
</feature>
<gene>
    <name evidence="3" type="ORF">RchiOBHm_Chr6g0286461</name>
</gene>